<name>A0A8X6MVI7_NEPPI</name>
<sequence length="99" mass="11570">MHITEIKTIEQDRTGYGRRDKHTESRNIANCTFAENLITLSLPITLNMQKQKGEHEENILFKNCVALLNILLLLEEAYLFLRCSLKHRLLTALIIEKEF</sequence>
<organism evidence="1 2">
    <name type="scientific">Nephila pilipes</name>
    <name type="common">Giant wood spider</name>
    <name type="synonym">Nephila maculata</name>
    <dbReference type="NCBI Taxonomy" id="299642"/>
    <lineage>
        <taxon>Eukaryota</taxon>
        <taxon>Metazoa</taxon>
        <taxon>Ecdysozoa</taxon>
        <taxon>Arthropoda</taxon>
        <taxon>Chelicerata</taxon>
        <taxon>Arachnida</taxon>
        <taxon>Araneae</taxon>
        <taxon>Araneomorphae</taxon>
        <taxon>Entelegynae</taxon>
        <taxon>Araneoidea</taxon>
        <taxon>Nephilidae</taxon>
        <taxon>Nephila</taxon>
    </lineage>
</organism>
<dbReference type="EMBL" id="BMAW01097518">
    <property type="protein sequence ID" value="GFS79983.1"/>
    <property type="molecule type" value="Genomic_DNA"/>
</dbReference>
<evidence type="ECO:0000313" key="2">
    <source>
        <dbReference type="Proteomes" id="UP000887013"/>
    </source>
</evidence>
<evidence type="ECO:0000313" key="1">
    <source>
        <dbReference type="EMBL" id="GFS79983.1"/>
    </source>
</evidence>
<dbReference type="AlphaFoldDB" id="A0A8X6MVI7"/>
<dbReference type="Proteomes" id="UP000887013">
    <property type="component" value="Unassembled WGS sequence"/>
</dbReference>
<protein>
    <submittedName>
        <fullName evidence="1">Uncharacterized protein</fullName>
    </submittedName>
</protein>
<comment type="caution">
    <text evidence="1">The sequence shown here is derived from an EMBL/GenBank/DDBJ whole genome shotgun (WGS) entry which is preliminary data.</text>
</comment>
<accession>A0A8X6MVI7</accession>
<reference evidence="1" key="1">
    <citation type="submission" date="2020-08" db="EMBL/GenBank/DDBJ databases">
        <title>Multicomponent nature underlies the extraordinary mechanical properties of spider dragline silk.</title>
        <authorList>
            <person name="Kono N."/>
            <person name="Nakamura H."/>
            <person name="Mori M."/>
            <person name="Yoshida Y."/>
            <person name="Ohtoshi R."/>
            <person name="Malay A.D."/>
            <person name="Moran D.A.P."/>
            <person name="Tomita M."/>
            <person name="Numata K."/>
            <person name="Arakawa K."/>
        </authorList>
    </citation>
    <scope>NUCLEOTIDE SEQUENCE</scope>
</reference>
<keyword evidence="2" id="KW-1185">Reference proteome</keyword>
<proteinExistence type="predicted"/>
<gene>
    <name evidence="1" type="ORF">NPIL_160441</name>
</gene>